<protein>
    <recommendedName>
        <fullName evidence="6">Peptidase M41 domain-containing protein</fullName>
    </recommendedName>
</protein>
<dbReference type="GO" id="GO:0005524">
    <property type="term" value="F:ATP binding"/>
    <property type="evidence" value="ECO:0007669"/>
    <property type="project" value="InterPro"/>
</dbReference>
<dbReference type="RefSeq" id="WP_178372741.1">
    <property type="nucleotide sequence ID" value="NZ_AP022638.1"/>
</dbReference>
<evidence type="ECO:0000313" key="5">
    <source>
        <dbReference type="EMBL" id="BCE91258.1"/>
    </source>
</evidence>
<gene>
    <name evidence="5" type="ORF">XF10B_40560</name>
    <name evidence="1" type="ORF">XF1B_41720</name>
    <name evidence="2" type="ORF">XF4B_40860</name>
    <name evidence="3" type="ORF">XF5B_41350</name>
    <name evidence="4" type="ORF">XF6B_40920</name>
</gene>
<dbReference type="EMBL" id="AP023094">
    <property type="protein sequence ID" value="BCE47737.1"/>
    <property type="molecule type" value="Genomic_DNA"/>
</dbReference>
<dbReference type="EMBL" id="AP023099">
    <property type="protein sequence ID" value="BCE91258.1"/>
    <property type="molecule type" value="Genomic_DNA"/>
</dbReference>
<dbReference type="EMBL" id="AP023095">
    <property type="protein sequence ID" value="BCE56623.1"/>
    <property type="molecule type" value="Genomic_DNA"/>
</dbReference>
<dbReference type="EMBL" id="AP023091">
    <property type="protein sequence ID" value="BCE21491.1"/>
    <property type="molecule type" value="Genomic_DNA"/>
</dbReference>
<evidence type="ECO:0000313" key="1">
    <source>
        <dbReference type="EMBL" id="BCE21491.1"/>
    </source>
</evidence>
<reference evidence="4" key="5">
    <citation type="submission" date="2020-05" db="EMBL/GenBank/DDBJ databases">
        <title>Complete genome sequence of Bradyrhizobium diazoefficiens XF6 isolated from soybean nodule.</title>
        <authorList>
            <person name="Noda R."/>
            <person name="Kakizaki K."/>
            <person name="Minamisawa K."/>
        </authorList>
    </citation>
    <scope>NUCLEOTIDE SEQUENCE</scope>
    <source>
        <strain evidence="4">XF6</strain>
    </source>
</reference>
<accession>A0A810A0D9</accession>
<organism evidence="3">
    <name type="scientific">Bradyrhizobium diazoefficiens</name>
    <dbReference type="NCBI Taxonomy" id="1355477"/>
    <lineage>
        <taxon>Bacteria</taxon>
        <taxon>Pseudomonadati</taxon>
        <taxon>Pseudomonadota</taxon>
        <taxon>Alphaproteobacteria</taxon>
        <taxon>Hyphomicrobiales</taxon>
        <taxon>Nitrobacteraceae</taxon>
        <taxon>Bradyrhizobium</taxon>
    </lineage>
</organism>
<name>A0A810A0D9_9BRAD</name>
<sequence>MSQEQSKRESDQRGAAFHEAGHIVVAWSLGLAVGGAEIAIGGDDAKGTAEVQTPDHLDLLDQLAVCAAGLEAQELFEAPTHDIGGVGDYGQMWNLLEDVEEEDRRSLIDKGHARASELVSAHRETVERIAAALLQKKRLDADEVARLLAN</sequence>
<evidence type="ECO:0000313" key="4">
    <source>
        <dbReference type="EMBL" id="BCE65293.1"/>
    </source>
</evidence>
<dbReference type="AlphaFoldDB" id="A0A810A0D9"/>
<dbReference type="EMBL" id="AP023096">
    <property type="protein sequence ID" value="BCE65293.1"/>
    <property type="molecule type" value="Genomic_DNA"/>
</dbReference>
<dbReference type="Gene3D" id="1.20.58.760">
    <property type="entry name" value="Peptidase M41"/>
    <property type="match status" value="1"/>
</dbReference>
<dbReference type="InterPro" id="IPR037219">
    <property type="entry name" value="Peptidase_M41-like"/>
</dbReference>
<proteinExistence type="predicted"/>
<reference evidence="5" key="2">
    <citation type="submission" date="2020-05" db="EMBL/GenBank/DDBJ databases">
        <title>Complete genome sequence of Bradyrhizobium diazoefficiens XF10 isolated from soybean nodule.</title>
        <authorList>
            <person name="Noda R."/>
            <person name="Kakizaki K."/>
            <person name="Minamisawa K."/>
        </authorList>
    </citation>
    <scope>NUCLEOTIDE SEQUENCE</scope>
    <source>
        <strain evidence="5">XF10</strain>
    </source>
</reference>
<evidence type="ECO:0008006" key="6">
    <source>
        <dbReference type="Google" id="ProtNLM"/>
    </source>
</evidence>
<dbReference type="GO" id="GO:0004222">
    <property type="term" value="F:metalloendopeptidase activity"/>
    <property type="evidence" value="ECO:0007669"/>
    <property type="project" value="InterPro"/>
</dbReference>
<evidence type="ECO:0000313" key="2">
    <source>
        <dbReference type="EMBL" id="BCE47737.1"/>
    </source>
</evidence>
<dbReference type="GO" id="GO:0006508">
    <property type="term" value="P:proteolysis"/>
    <property type="evidence" value="ECO:0007669"/>
    <property type="project" value="InterPro"/>
</dbReference>
<reference evidence="2" key="3">
    <citation type="submission" date="2020-05" db="EMBL/GenBank/DDBJ databases">
        <title>Complete genome sequence of Bradyrhizobium diazoefficiens XF4 isolated from soybean nodule.</title>
        <authorList>
            <person name="Noda R."/>
            <person name="Kakizaki K."/>
            <person name="Minamisawa K."/>
        </authorList>
    </citation>
    <scope>NUCLEOTIDE SEQUENCE</scope>
    <source>
        <strain evidence="2">XF4</strain>
    </source>
</reference>
<dbReference type="SUPFAM" id="SSF140990">
    <property type="entry name" value="FtsH protease domain-like"/>
    <property type="match status" value="1"/>
</dbReference>
<evidence type="ECO:0000313" key="3">
    <source>
        <dbReference type="EMBL" id="BCE56623.1"/>
    </source>
</evidence>
<dbReference type="GO" id="GO:0004176">
    <property type="term" value="F:ATP-dependent peptidase activity"/>
    <property type="evidence" value="ECO:0007669"/>
    <property type="project" value="InterPro"/>
</dbReference>
<reference evidence="1" key="1">
    <citation type="submission" date="2020-05" db="EMBL/GenBank/DDBJ databases">
        <title>Complete genome sequence of Bradyrhizobium diazoefficiens XF1 isolated from soybean nodule.</title>
        <authorList>
            <person name="Noda R."/>
            <person name="Kakizaki K."/>
            <person name="Minamisawa K."/>
        </authorList>
    </citation>
    <scope>NUCLEOTIDE SEQUENCE</scope>
    <source>
        <strain evidence="1">XF1</strain>
    </source>
</reference>
<reference evidence="3" key="4">
    <citation type="submission" date="2020-05" db="EMBL/GenBank/DDBJ databases">
        <title>Complete genome sequence of Bradyrhizobium diazoefficiens XF5 isolated from soybean nodule.</title>
        <authorList>
            <person name="Noda R."/>
            <person name="Kakizaki K."/>
            <person name="Minamisawa K."/>
        </authorList>
    </citation>
    <scope>NUCLEOTIDE SEQUENCE</scope>
    <source>
        <strain evidence="3">XF5</strain>
    </source>
</reference>